<dbReference type="RefSeq" id="WP_167197806.1">
    <property type="nucleotide sequence ID" value="NZ_JAAORB010000026.1"/>
</dbReference>
<evidence type="ECO:0000313" key="3">
    <source>
        <dbReference type="Proteomes" id="UP000639775"/>
    </source>
</evidence>
<sequence length="174" mass="20168">MRDIEQAAFDDALQVHLRNEIRLLKDLLAEREAEIEALLELLDSTDERGLRGRRSASRWKDTDVMHQLRERLLSRYHRITHQSKYTAVERSPLFDAQWYAHAYPECGGPKYACAHYLRYGAFEGHDPGPDFKTESYYAANPDVRQAGWPALAHYLLHGQREERRLDPSDGESTG</sequence>
<keyword evidence="1" id="KW-0175">Coiled coil</keyword>
<feature type="coiled-coil region" evidence="1">
    <location>
        <begin position="21"/>
        <end position="48"/>
    </location>
</feature>
<evidence type="ECO:0000313" key="2">
    <source>
        <dbReference type="EMBL" id="NHQ75152.1"/>
    </source>
</evidence>
<reference evidence="2" key="1">
    <citation type="submission" date="2020-03" db="EMBL/GenBank/DDBJ databases">
        <title>Roseovarius gahaiensis sp. nov., isolated from Gahai Saline Lake, China.</title>
        <authorList>
            <person name="Sun X."/>
        </authorList>
    </citation>
    <scope>NUCLEOTIDE SEQUENCE</scope>
    <source>
        <strain evidence="2">GH877</strain>
    </source>
</reference>
<comment type="caution">
    <text evidence="2">The sequence shown here is derived from an EMBL/GenBank/DDBJ whole genome shotgun (WGS) entry which is preliminary data.</text>
</comment>
<organism evidence="2 3">
    <name type="scientific">Roseovarius gahaiensis</name>
    <dbReference type="NCBI Taxonomy" id="2716691"/>
    <lineage>
        <taxon>Bacteria</taxon>
        <taxon>Pseudomonadati</taxon>
        <taxon>Pseudomonadota</taxon>
        <taxon>Alphaproteobacteria</taxon>
        <taxon>Rhodobacterales</taxon>
        <taxon>Roseobacteraceae</taxon>
        <taxon>Roseovarius</taxon>
    </lineage>
</organism>
<protein>
    <submittedName>
        <fullName evidence="2">Uncharacterized protein</fullName>
    </submittedName>
</protein>
<evidence type="ECO:0000256" key="1">
    <source>
        <dbReference type="SAM" id="Coils"/>
    </source>
</evidence>
<keyword evidence="3" id="KW-1185">Reference proteome</keyword>
<dbReference type="AlphaFoldDB" id="A0A967EJR5"/>
<name>A0A967EJR5_9RHOB</name>
<proteinExistence type="predicted"/>
<gene>
    <name evidence="2" type="ORF">HAT86_11865</name>
</gene>
<dbReference type="EMBL" id="JAAORB010000026">
    <property type="protein sequence ID" value="NHQ75152.1"/>
    <property type="molecule type" value="Genomic_DNA"/>
</dbReference>
<dbReference type="Proteomes" id="UP000639775">
    <property type="component" value="Unassembled WGS sequence"/>
</dbReference>
<accession>A0A967EJR5</accession>